<proteinExistence type="inferred from homology"/>
<accession>A0AAX6DPG1</accession>
<evidence type="ECO:0000256" key="3">
    <source>
        <dbReference type="RuleBase" id="RU003718"/>
    </source>
</evidence>
<dbReference type="PANTHER" id="PTHR48047:SF51">
    <property type="entry name" value="GLYCOSYLTRANSFERASE"/>
    <property type="match status" value="1"/>
</dbReference>
<comment type="caution">
    <text evidence="5">The sequence shown here is derived from an EMBL/GenBank/DDBJ whole genome shotgun (WGS) entry which is preliminary data.</text>
</comment>
<evidence type="ECO:0000256" key="2">
    <source>
        <dbReference type="ARBA" id="ARBA00022679"/>
    </source>
</evidence>
<organism evidence="5 6">
    <name type="scientific">Iris pallida</name>
    <name type="common">Sweet iris</name>
    <dbReference type="NCBI Taxonomy" id="29817"/>
    <lineage>
        <taxon>Eukaryota</taxon>
        <taxon>Viridiplantae</taxon>
        <taxon>Streptophyta</taxon>
        <taxon>Embryophyta</taxon>
        <taxon>Tracheophyta</taxon>
        <taxon>Spermatophyta</taxon>
        <taxon>Magnoliopsida</taxon>
        <taxon>Liliopsida</taxon>
        <taxon>Asparagales</taxon>
        <taxon>Iridaceae</taxon>
        <taxon>Iridoideae</taxon>
        <taxon>Irideae</taxon>
        <taxon>Iris</taxon>
    </lineage>
</organism>
<dbReference type="Pfam" id="PF00201">
    <property type="entry name" value="UDPGT"/>
    <property type="match status" value="1"/>
</dbReference>
<dbReference type="Gene3D" id="3.40.50.2000">
    <property type="entry name" value="Glycogen Phosphorylase B"/>
    <property type="match status" value="2"/>
</dbReference>
<name>A0AAX6DPG1_IRIPA</name>
<dbReference type="GO" id="GO:0035251">
    <property type="term" value="F:UDP-glucosyltransferase activity"/>
    <property type="evidence" value="ECO:0007669"/>
    <property type="project" value="TreeGrafter"/>
</dbReference>
<sequence>MGSSPLPHIAIFPFLSKGHTIPLVHLAHLIRRRCLATLTFLTTPLNAPFLRSSLSDTDADVVELPFPGGVPGLPDGIESTDALPSIDLFLPFVAATKLLRPQFEHAVAGLPAVSFLISDGFYGWTTESAADLGLPRMVFYGMGSFAMTVSATVAREKPHAGLVSDDQPFPVPGFPQLQLTRNDMNPPFDDPNPSGPLHEFVTEQSIAAANSHGVVANTFYELEAAYTDRWNLHIGPRAWCVGPVCSARLQEPERGLSDSKLTHWLDARSATDRPVLYVAFGSQADVSAAQLNEIAVGLENSGADFLWVVRREGAYQLGEGFEERVGDRGVVVREWVDQLEILRHGSVRGFVSHCGWNSVTESVCAGVPMLAWPMIAEQHLNAKFVVDVAGIGLRVRAGDGTKYGLVRREEVEEKVKELLFGEKGRMAAEKVKELALASHKAMADGGSSASALEQMIDEVSGARKTD</sequence>
<evidence type="ECO:0000256" key="1">
    <source>
        <dbReference type="ARBA" id="ARBA00009995"/>
    </source>
</evidence>
<dbReference type="EC" id="2.4.1.-" evidence="4"/>
<dbReference type="CDD" id="cd03784">
    <property type="entry name" value="GT1_Gtf-like"/>
    <property type="match status" value="1"/>
</dbReference>
<dbReference type="PANTHER" id="PTHR48047">
    <property type="entry name" value="GLYCOSYLTRANSFERASE"/>
    <property type="match status" value="1"/>
</dbReference>
<keyword evidence="2 3" id="KW-0808">Transferase</keyword>
<keyword evidence="3" id="KW-0328">Glycosyltransferase</keyword>
<evidence type="ECO:0000313" key="6">
    <source>
        <dbReference type="Proteomes" id="UP001140949"/>
    </source>
</evidence>
<dbReference type="InterPro" id="IPR035595">
    <property type="entry name" value="UDP_glycos_trans_CS"/>
</dbReference>
<dbReference type="AlphaFoldDB" id="A0AAX6DPG1"/>
<dbReference type="FunFam" id="3.40.50.2000:FF:000107">
    <property type="entry name" value="Glycosyltransferase"/>
    <property type="match status" value="1"/>
</dbReference>
<dbReference type="EMBL" id="JANAVB010042820">
    <property type="protein sequence ID" value="KAJ6793589.1"/>
    <property type="molecule type" value="Genomic_DNA"/>
</dbReference>
<reference evidence="5" key="2">
    <citation type="submission" date="2023-04" db="EMBL/GenBank/DDBJ databases">
        <authorList>
            <person name="Bruccoleri R.E."/>
            <person name="Oakeley E.J."/>
            <person name="Faust A.-M."/>
            <person name="Dessus-Babus S."/>
            <person name="Altorfer M."/>
            <person name="Burckhardt D."/>
            <person name="Oertli M."/>
            <person name="Naumann U."/>
            <person name="Petersen F."/>
            <person name="Wong J."/>
        </authorList>
    </citation>
    <scope>NUCLEOTIDE SEQUENCE</scope>
    <source>
        <strain evidence="5">GSM-AAB239-AS_SAM_17_03QT</strain>
        <tissue evidence="5">Leaf</tissue>
    </source>
</reference>
<dbReference type="Proteomes" id="UP001140949">
    <property type="component" value="Unassembled WGS sequence"/>
</dbReference>
<protein>
    <recommendedName>
        <fullName evidence="4">Glycosyltransferase</fullName>
        <ecNumber evidence="4">2.4.1.-</ecNumber>
    </recommendedName>
</protein>
<dbReference type="SUPFAM" id="SSF53756">
    <property type="entry name" value="UDP-Glycosyltransferase/glycogen phosphorylase"/>
    <property type="match status" value="1"/>
</dbReference>
<reference evidence="5" key="1">
    <citation type="journal article" date="2023" name="GigaByte">
        <title>Genome assembly of the bearded iris, Iris pallida Lam.</title>
        <authorList>
            <person name="Bruccoleri R.E."/>
            <person name="Oakeley E.J."/>
            <person name="Faust A.M.E."/>
            <person name="Altorfer M."/>
            <person name="Dessus-Babus S."/>
            <person name="Burckhardt D."/>
            <person name="Oertli M."/>
            <person name="Naumann U."/>
            <person name="Petersen F."/>
            <person name="Wong J."/>
        </authorList>
    </citation>
    <scope>NUCLEOTIDE SEQUENCE</scope>
    <source>
        <strain evidence="5">GSM-AAB239-AS_SAM_17_03QT</strain>
    </source>
</reference>
<evidence type="ECO:0000256" key="4">
    <source>
        <dbReference type="RuleBase" id="RU362057"/>
    </source>
</evidence>
<gene>
    <name evidence="5" type="ORF">M6B38_234875</name>
</gene>
<evidence type="ECO:0000313" key="5">
    <source>
        <dbReference type="EMBL" id="KAJ6793589.1"/>
    </source>
</evidence>
<comment type="similarity">
    <text evidence="1 3">Belongs to the UDP-glycosyltransferase family.</text>
</comment>
<dbReference type="PROSITE" id="PS00375">
    <property type="entry name" value="UDPGT"/>
    <property type="match status" value="1"/>
</dbReference>
<dbReference type="InterPro" id="IPR002213">
    <property type="entry name" value="UDP_glucos_trans"/>
</dbReference>
<keyword evidence="6" id="KW-1185">Reference proteome</keyword>